<keyword evidence="2" id="KW-0378">Hydrolase</keyword>
<organism evidence="2 3">
    <name type="scientific">Actinomadura rugatobispora</name>
    <dbReference type="NCBI Taxonomy" id="1994"/>
    <lineage>
        <taxon>Bacteria</taxon>
        <taxon>Bacillati</taxon>
        <taxon>Actinomycetota</taxon>
        <taxon>Actinomycetes</taxon>
        <taxon>Streptosporangiales</taxon>
        <taxon>Thermomonosporaceae</taxon>
        <taxon>Actinomadura</taxon>
    </lineage>
</organism>
<dbReference type="InterPro" id="IPR051044">
    <property type="entry name" value="MAG_DAG_Lipase"/>
</dbReference>
<feature type="domain" description="Serine aminopeptidase S33" evidence="1">
    <location>
        <begin position="41"/>
        <end position="292"/>
    </location>
</feature>
<evidence type="ECO:0000313" key="2">
    <source>
        <dbReference type="EMBL" id="MFC5746941.1"/>
    </source>
</evidence>
<dbReference type="GO" id="GO:0016787">
    <property type="term" value="F:hydrolase activity"/>
    <property type="evidence" value="ECO:0007669"/>
    <property type="project" value="UniProtKB-KW"/>
</dbReference>
<dbReference type="InterPro" id="IPR022742">
    <property type="entry name" value="Hydrolase_4"/>
</dbReference>
<sequence>MDVTTDVLGSGYEAIELPLGEDAEGEVVATLVRRRRTDPGRRAVLYVHGFIDYFFQKHLADFYVERGFDFYALDLRKYGRSLRPHQTPNFVNSLTDYFPEIDEAVRIVREEDGHDVLLLNGHSTGGLVAALYADRVKGRGLVDGLFLNSPFLDINEPLVMRKLGAGLARVLGRRFPAAKLPAGVSDLYPRSIHRDHEGEWEFDLEWKPLLGFPVRAAWLAAVRRGQLRVHAGLGIDVPVLVMSSDRSVRPKPGVADLSGADAVLDVEHMARWAPRLGRHVTLVRIEGGLHDLVLSAKPARERVFAELDRWITGYLG</sequence>
<dbReference type="Proteomes" id="UP001596074">
    <property type="component" value="Unassembled WGS sequence"/>
</dbReference>
<evidence type="ECO:0000259" key="1">
    <source>
        <dbReference type="Pfam" id="PF12146"/>
    </source>
</evidence>
<proteinExistence type="predicted"/>
<evidence type="ECO:0000313" key="3">
    <source>
        <dbReference type="Proteomes" id="UP001596074"/>
    </source>
</evidence>
<dbReference type="InterPro" id="IPR029058">
    <property type="entry name" value="AB_hydrolase_fold"/>
</dbReference>
<gene>
    <name evidence="2" type="ORF">ACFPZN_15040</name>
</gene>
<comment type="caution">
    <text evidence="2">The sequence shown here is derived from an EMBL/GenBank/DDBJ whole genome shotgun (WGS) entry which is preliminary data.</text>
</comment>
<dbReference type="PANTHER" id="PTHR11614">
    <property type="entry name" value="PHOSPHOLIPASE-RELATED"/>
    <property type="match status" value="1"/>
</dbReference>
<dbReference type="EMBL" id="JBHSON010000018">
    <property type="protein sequence ID" value="MFC5746941.1"/>
    <property type="molecule type" value="Genomic_DNA"/>
</dbReference>
<name>A0ABW0ZUQ3_9ACTN</name>
<accession>A0ABW0ZUQ3</accession>
<dbReference type="Pfam" id="PF12146">
    <property type="entry name" value="Hydrolase_4"/>
    <property type="match status" value="1"/>
</dbReference>
<dbReference type="RefSeq" id="WP_378282562.1">
    <property type="nucleotide sequence ID" value="NZ_JBHSON010000018.1"/>
</dbReference>
<reference evidence="3" key="1">
    <citation type="journal article" date="2019" name="Int. J. Syst. Evol. Microbiol.">
        <title>The Global Catalogue of Microorganisms (GCM) 10K type strain sequencing project: providing services to taxonomists for standard genome sequencing and annotation.</title>
        <authorList>
            <consortium name="The Broad Institute Genomics Platform"/>
            <consortium name="The Broad Institute Genome Sequencing Center for Infectious Disease"/>
            <person name="Wu L."/>
            <person name="Ma J."/>
        </authorList>
    </citation>
    <scope>NUCLEOTIDE SEQUENCE [LARGE SCALE GENOMIC DNA]</scope>
    <source>
        <strain evidence="3">KCTC 42087</strain>
    </source>
</reference>
<dbReference type="SUPFAM" id="SSF53474">
    <property type="entry name" value="alpha/beta-Hydrolases"/>
    <property type="match status" value="1"/>
</dbReference>
<dbReference type="Gene3D" id="3.40.50.1820">
    <property type="entry name" value="alpha/beta hydrolase"/>
    <property type="match status" value="1"/>
</dbReference>
<protein>
    <submittedName>
        <fullName evidence="2">Alpha/beta hydrolase</fullName>
    </submittedName>
</protein>
<keyword evidence="3" id="KW-1185">Reference proteome</keyword>